<evidence type="ECO:0000256" key="1">
    <source>
        <dbReference type="ARBA" id="ARBA00004479"/>
    </source>
</evidence>
<evidence type="ECO:0000259" key="23">
    <source>
        <dbReference type="PROSITE" id="PS50026"/>
    </source>
</evidence>
<dbReference type="GO" id="GO:0004674">
    <property type="term" value="F:protein serine/threonine kinase activity"/>
    <property type="evidence" value="ECO:0007669"/>
    <property type="project" value="UniProtKB-KW"/>
</dbReference>
<keyword evidence="6 20" id="KW-0812">Transmembrane</keyword>
<evidence type="ECO:0000256" key="7">
    <source>
        <dbReference type="ARBA" id="ARBA00022729"/>
    </source>
</evidence>
<evidence type="ECO:0000256" key="6">
    <source>
        <dbReference type="ARBA" id="ARBA00022692"/>
    </source>
</evidence>
<feature type="transmembrane region" description="Helical" evidence="20">
    <location>
        <begin position="877"/>
        <end position="900"/>
    </location>
</feature>
<reference evidence="24" key="1">
    <citation type="submission" date="2021-01" db="EMBL/GenBank/DDBJ databases">
        <authorList>
            <consortium name="Genoscope - CEA"/>
            <person name="William W."/>
        </authorList>
    </citation>
    <scope>NUCLEOTIDE SEQUENCE</scope>
</reference>
<evidence type="ECO:0000256" key="15">
    <source>
        <dbReference type="ARBA" id="ARBA00023180"/>
    </source>
</evidence>
<dbReference type="GO" id="GO:0016020">
    <property type="term" value="C:membrane"/>
    <property type="evidence" value="ECO:0007669"/>
    <property type="project" value="UniProtKB-SubCell"/>
</dbReference>
<comment type="subcellular location">
    <subcellularLocation>
        <location evidence="1">Membrane</location>
        <topology evidence="1">Single-pass type I membrane protein</topology>
    </subcellularLocation>
</comment>
<dbReference type="Gene3D" id="3.30.200.20">
    <property type="entry name" value="Phosphorylase Kinase, domain 1"/>
    <property type="match status" value="3"/>
</dbReference>
<dbReference type="InterPro" id="IPR018097">
    <property type="entry name" value="EGF_Ca-bd_CS"/>
</dbReference>
<keyword evidence="9" id="KW-0547">Nucleotide-binding</keyword>
<dbReference type="InterPro" id="IPR008271">
    <property type="entry name" value="Ser/Thr_kinase_AS"/>
</dbReference>
<dbReference type="InterPro" id="IPR045274">
    <property type="entry name" value="WAK-like"/>
</dbReference>
<protein>
    <submittedName>
        <fullName evidence="24">(rape) hypothetical protein</fullName>
    </submittedName>
</protein>
<evidence type="ECO:0000256" key="12">
    <source>
        <dbReference type="ARBA" id="ARBA00022989"/>
    </source>
</evidence>
<keyword evidence="3 19" id="KW-0245">EGF-like domain</keyword>
<dbReference type="Gene3D" id="2.10.25.10">
    <property type="entry name" value="Laminin"/>
    <property type="match status" value="3"/>
</dbReference>
<gene>
    <name evidence="24" type="ORF">DARMORV10_A08P29000.1</name>
</gene>
<evidence type="ECO:0000256" key="9">
    <source>
        <dbReference type="ARBA" id="ARBA00022741"/>
    </source>
</evidence>
<dbReference type="InterPro" id="IPR000742">
    <property type="entry name" value="EGF"/>
</dbReference>
<evidence type="ECO:0000256" key="18">
    <source>
        <dbReference type="ARBA" id="ARBA00058961"/>
    </source>
</evidence>
<dbReference type="InterPro" id="IPR011009">
    <property type="entry name" value="Kinase-like_dom_sf"/>
</dbReference>
<dbReference type="SMART" id="SM00179">
    <property type="entry name" value="EGF_CA"/>
    <property type="match status" value="3"/>
</dbReference>
<dbReference type="EMBL" id="HG994362">
    <property type="protein sequence ID" value="CAF2256391.1"/>
    <property type="molecule type" value="Genomic_DNA"/>
</dbReference>
<feature type="transmembrane region" description="Helical" evidence="20">
    <location>
        <begin position="1418"/>
        <end position="1438"/>
    </location>
</feature>
<dbReference type="PROSITE" id="PS00108">
    <property type="entry name" value="PROTEIN_KINASE_ST"/>
    <property type="match status" value="1"/>
</dbReference>
<evidence type="ECO:0000256" key="10">
    <source>
        <dbReference type="ARBA" id="ARBA00022777"/>
    </source>
</evidence>
<dbReference type="PROSITE" id="PS00010">
    <property type="entry name" value="ASX_HYDROXYL"/>
    <property type="match status" value="3"/>
</dbReference>
<dbReference type="SMART" id="SM00220">
    <property type="entry name" value="S_TKc"/>
    <property type="match status" value="1"/>
</dbReference>
<organism evidence="24">
    <name type="scientific">Brassica napus</name>
    <name type="common">Rape</name>
    <dbReference type="NCBI Taxonomy" id="3708"/>
    <lineage>
        <taxon>Eukaryota</taxon>
        <taxon>Viridiplantae</taxon>
        <taxon>Streptophyta</taxon>
        <taxon>Embryophyta</taxon>
        <taxon>Tracheophyta</taxon>
        <taxon>Spermatophyta</taxon>
        <taxon>Magnoliopsida</taxon>
        <taxon>eudicotyledons</taxon>
        <taxon>Gunneridae</taxon>
        <taxon>Pentapetalae</taxon>
        <taxon>rosids</taxon>
        <taxon>malvids</taxon>
        <taxon>Brassicales</taxon>
        <taxon>Brassicaceae</taxon>
        <taxon>Brassiceae</taxon>
        <taxon>Brassica</taxon>
    </lineage>
</organism>
<dbReference type="GO" id="GO:0007166">
    <property type="term" value="P:cell surface receptor signaling pathway"/>
    <property type="evidence" value="ECO:0007669"/>
    <property type="project" value="InterPro"/>
</dbReference>
<dbReference type="FunFam" id="3.30.200.20:FF:000043">
    <property type="entry name" value="Wall-associated receptor kinase 2"/>
    <property type="match status" value="1"/>
</dbReference>
<evidence type="ECO:0000256" key="2">
    <source>
        <dbReference type="ARBA" id="ARBA00022527"/>
    </source>
</evidence>
<dbReference type="GO" id="GO:0005524">
    <property type="term" value="F:ATP binding"/>
    <property type="evidence" value="ECO:0007669"/>
    <property type="project" value="UniProtKB-KW"/>
</dbReference>
<dbReference type="CDD" id="cd14066">
    <property type="entry name" value="STKc_IRAK"/>
    <property type="match status" value="1"/>
</dbReference>
<keyword evidence="11" id="KW-0067">ATP-binding</keyword>
<keyword evidence="5" id="KW-0808">Transferase</keyword>
<dbReference type="CDD" id="cd00054">
    <property type="entry name" value="EGF_CA"/>
    <property type="match status" value="3"/>
</dbReference>
<dbReference type="FunFam" id="2.10.25.10:FF:000038">
    <property type="entry name" value="Fibrillin 2"/>
    <property type="match status" value="1"/>
</dbReference>
<dbReference type="SUPFAM" id="SSF57196">
    <property type="entry name" value="EGF/Laminin"/>
    <property type="match status" value="3"/>
</dbReference>
<keyword evidence="8" id="KW-0677">Repeat</keyword>
<evidence type="ECO:0000256" key="14">
    <source>
        <dbReference type="ARBA" id="ARBA00023157"/>
    </source>
</evidence>
<dbReference type="PANTHER" id="PTHR27005:SF344">
    <property type="entry name" value="PROTEIN KINASE DOMAIN-CONTAINING PROTEIN"/>
    <property type="match status" value="1"/>
</dbReference>
<dbReference type="Pfam" id="PF13947">
    <property type="entry name" value="GUB_WAK_bind"/>
    <property type="match status" value="3"/>
</dbReference>
<dbReference type="PROSITE" id="PS50026">
    <property type="entry name" value="EGF_3"/>
    <property type="match status" value="3"/>
</dbReference>
<keyword evidence="15" id="KW-0325">Glycoprotein</keyword>
<feature type="transmembrane region" description="Helical" evidence="20">
    <location>
        <begin position="546"/>
        <end position="563"/>
    </location>
</feature>
<comment type="catalytic activity">
    <reaction evidence="17">
        <text>L-threonyl-[protein] + ATP = O-phospho-L-threonyl-[protein] + ADP + H(+)</text>
        <dbReference type="Rhea" id="RHEA:46608"/>
        <dbReference type="Rhea" id="RHEA-COMP:11060"/>
        <dbReference type="Rhea" id="RHEA-COMP:11605"/>
        <dbReference type="ChEBI" id="CHEBI:15378"/>
        <dbReference type="ChEBI" id="CHEBI:30013"/>
        <dbReference type="ChEBI" id="CHEBI:30616"/>
        <dbReference type="ChEBI" id="CHEBI:61977"/>
        <dbReference type="ChEBI" id="CHEBI:456216"/>
    </reaction>
</comment>
<keyword evidence="10" id="KW-0418">Kinase</keyword>
<accession>A0A817AE44</accession>
<evidence type="ECO:0000256" key="8">
    <source>
        <dbReference type="ARBA" id="ARBA00022737"/>
    </source>
</evidence>
<evidence type="ECO:0000256" key="19">
    <source>
        <dbReference type="PROSITE-ProRule" id="PRU00076"/>
    </source>
</evidence>
<evidence type="ECO:0000256" key="5">
    <source>
        <dbReference type="ARBA" id="ARBA00022679"/>
    </source>
</evidence>
<feature type="domain" description="EGF-like" evidence="23">
    <location>
        <begin position="827"/>
        <end position="869"/>
    </location>
</feature>
<dbReference type="PROSITE" id="PS01187">
    <property type="entry name" value="EGF_CA"/>
    <property type="match status" value="3"/>
</dbReference>
<feature type="chain" id="PRO_5032714583" evidence="21">
    <location>
        <begin position="20"/>
        <end position="1821"/>
    </location>
</feature>
<dbReference type="GO" id="GO:0030247">
    <property type="term" value="F:polysaccharide binding"/>
    <property type="evidence" value="ECO:0007669"/>
    <property type="project" value="InterPro"/>
</dbReference>
<dbReference type="PANTHER" id="PTHR27005">
    <property type="entry name" value="WALL-ASSOCIATED RECEPTOR KINASE-LIKE 21"/>
    <property type="match status" value="1"/>
</dbReference>
<dbReference type="InterPro" id="IPR025287">
    <property type="entry name" value="WAK_GUB"/>
</dbReference>
<keyword evidence="7 21" id="KW-0732">Signal</keyword>
<dbReference type="GO" id="GO:0005509">
    <property type="term" value="F:calcium ion binding"/>
    <property type="evidence" value="ECO:0007669"/>
    <property type="project" value="InterPro"/>
</dbReference>
<proteinExistence type="predicted"/>
<dbReference type="InterPro" id="IPR001245">
    <property type="entry name" value="Ser-Thr/Tyr_kinase_cat_dom"/>
</dbReference>
<dbReference type="InterPro" id="IPR001881">
    <property type="entry name" value="EGF-like_Ca-bd_dom"/>
</dbReference>
<comment type="caution">
    <text evidence="19">Lacks conserved residue(s) required for the propagation of feature annotation.</text>
</comment>
<comment type="function">
    <text evidence="18">Serine/threonine-protein kinase that may function as a signaling receptor of extracellular matrix component. Binding to pectin may have significance in the control of cell expansion, morphogenesis and development.</text>
</comment>
<keyword evidence="12 20" id="KW-1133">Transmembrane helix</keyword>
<evidence type="ECO:0000256" key="20">
    <source>
        <dbReference type="SAM" id="Phobius"/>
    </source>
</evidence>
<evidence type="ECO:0000256" key="4">
    <source>
        <dbReference type="ARBA" id="ARBA00022553"/>
    </source>
</evidence>
<sequence>MKKVQSLILVAIFFYMAYTEPVNGTPRKDCQTRCGNVTIEYPFGTSPGCYYADDPDFGLTCNETVQKLLFGDNIEVINISHSGELRVMDNISYVCYDNKGDLTVESSYSYTLGNLSLSRKNKFNVVGCNALALLTTIGPQNYSTGCVSTCNTPSMVKGDCNGAGCCRTDVSVPFDNYSSFETRPSRLENMTSVHDFNPCTYAFLAEIGTFHFDALEDLKNLRNVKEFPVVLDWSIGNQTCEQVGNRSICGMYNNTCFNSIREIGYNCKCLEGYEGNPYLSNEHGCQDINECTTNSTIHKHNCSDPGTCRNKVGSFSCKCQSGYRLDATNMSCKRKDYEWATILLGTTIGFLSITLVVSCAKQRRKHRKMTELQQKFFQQNGGGILVRRLSGPETSNANIQIFTDESMKEATNGYEESRILGQGGQGTVYKGVLPDNSVSKHLVSYFASAIKENRLHEVIDEKVTNENNWKEIEEAVRVAMECTRVTGEERPLMTEVAAKLEGLRVTKAKHQWSDQYPEETDHLVGVHIISVQEGGSTIDYDSIKNVHGVFLVAVFFYLAYTQMVNGQPHKDCQTSCGKVTIEYPFGTSPDCHYADDPSFKLTCNDKEKLLFGRDFEVINISHSGELRVWNNVSYACYDSQGNLKDWQYNSYTQANLSLSRNNKFTAVGCNALGLLMTYGTRNHSAVCLSTCDSPPVANGECNGEGCCSTDVSVPFDSYEFQTLPVRVTNMTSVYDFNPCIYAFLAENGTFHFDASEDIKNLPNVTTFPLVLDWSIGNQTCNEVGNASVCGMNNSTCFDSARGTGYNCKCLEGFEGNPYLSNKHGCKDIDECTSNSTIHKHNCFDPSTCRNKDGGFYCKCKSGYRLDTTNMSCKRKDFGWATILLGTTIGFLSILLAVSCVRQKMKHRKNSQLRQKFFVQNGGGLLVQRLSGGETSNSNIKIFTEEGMKTATNGYDQSRILGQGGQGTVYKGILPDNSIYSKHLVSYFASAIKENRVYEVIDEKVMTEDNKMEIKEVARIAVECTRLMGEERPKMKEVAAELEGLRATKDKHHWSAQYPEEAEHLVGVDIISAQGASSTTDYDSIKNVHGVFLAAVFFYVAYTELVSGQPRKDCQTSCGNVTIEYPFGTSPSCYYADDPSFNLTCNETDQKLLFGNIEVINMSPSGELRVWKNISYACYNSTGNLTDYSYHTTTLGNLSLSRKNEFTIVGCNAYAYLTTYGTQDFSTGCISACDSLPAGNGECNGAGCCSTRVSVPLDSYSFRTRPARLENMTSVYDFNPCTYAFLAENGTFHFDALGDLKNLRNVSQFPLVLDWSIGNQTCEQVGNRSICGMFNSTCFNSTRGTGYNCKCLEGFEGNPYLSNEHGCQDIDECTTNSTIHKHNCSDPSTCRNEVGGFYCKCQSGYRLDTTNMSCKRKDFGWATILLGTTIGFLSLLLLISCVQHKMKHRKAAELRQKFFEQNGGGMLVQRLSGPGTSNANVKIFTEEGMKTSTNGYDKSRILGQGGQGTVYKGILPDNSIVAIKKARLGDNSQVEQFINEVLVLSQINHRNVVKLLGCCLETEVPLLVYEFINSGTLFDHLHGSLFGPSLTWEQRLRIAVEIAGTLAYLHSSASIPIIHRDVKTANILLDENLTAKVADFGASRLIPMDKEQLTTMVQGTLGYLDPEYYNTGLLNEKSDVYSFGVVLMELLSGQKALCFERPQQSKHLVNYIASAMKENRLHEVIDEKVINENNWREIEEAVRVAMECTRVTGEERPLMKEVAAKLEGLTVTKTKHQWSDQYPGEVTENLVGVGILSEQGDTSSTGYDSIKNVASMHVAAGR</sequence>
<evidence type="ECO:0000256" key="3">
    <source>
        <dbReference type="ARBA" id="ARBA00022536"/>
    </source>
</evidence>
<dbReference type="Pfam" id="PF07714">
    <property type="entry name" value="PK_Tyr_Ser-Thr"/>
    <property type="match status" value="1"/>
</dbReference>
<dbReference type="FunFam" id="1.10.510.10:FF:000084">
    <property type="entry name" value="Wall-associated receptor kinase 2"/>
    <property type="match status" value="1"/>
</dbReference>
<dbReference type="InterPro" id="IPR000152">
    <property type="entry name" value="EGF-type_Asp/Asn_hydroxyl_site"/>
</dbReference>
<keyword evidence="4" id="KW-0597">Phosphoprotein</keyword>
<dbReference type="Pfam" id="PF07645">
    <property type="entry name" value="EGF_CA"/>
    <property type="match status" value="3"/>
</dbReference>
<evidence type="ECO:0000256" key="16">
    <source>
        <dbReference type="ARBA" id="ARBA00047558"/>
    </source>
</evidence>
<dbReference type="PROSITE" id="PS50011">
    <property type="entry name" value="PROTEIN_KINASE_DOM"/>
    <property type="match status" value="1"/>
</dbReference>
<evidence type="ECO:0000256" key="11">
    <source>
        <dbReference type="ARBA" id="ARBA00022840"/>
    </source>
</evidence>
<keyword evidence="13 20" id="KW-0472">Membrane</keyword>
<keyword evidence="14" id="KW-1015">Disulfide bond</keyword>
<evidence type="ECO:0000256" key="21">
    <source>
        <dbReference type="SAM" id="SignalP"/>
    </source>
</evidence>
<dbReference type="InterPro" id="IPR000719">
    <property type="entry name" value="Prot_kinase_dom"/>
</dbReference>
<dbReference type="InterPro" id="IPR049883">
    <property type="entry name" value="NOTCH1_EGF-like"/>
</dbReference>
<dbReference type="SMART" id="SM00181">
    <property type="entry name" value="EGF"/>
    <property type="match status" value="6"/>
</dbReference>
<feature type="domain" description="Protein kinase" evidence="22">
    <location>
        <begin position="1495"/>
        <end position="1778"/>
    </location>
</feature>
<dbReference type="Gene3D" id="1.10.510.10">
    <property type="entry name" value="Transferase(Phosphotransferase) domain 1"/>
    <property type="match status" value="1"/>
</dbReference>
<keyword evidence="2" id="KW-0723">Serine/threonine-protein kinase</keyword>
<feature type="domain" description="EGF-like" evidence="23">
    <location>
        <begin position="1368"/>
        <end position="1410"/>
    </location>
</feature>
<feature type="domain" description="EGF-like" evidence="23">
    <location>
        <begin position="287"/>
        <end position="329"/>
    </location>
</feature>
<comment type="catalytic activity">
    <reaction evidence="16">
        <text>L-seryl-[protein] + ATP = O-phospho-L-seryl-[protein] + ADP + H(+)</text>
        <dbReference type="Rhea" id="RHEA:17989"/>
        <dbReference type="Rhea" id="RHEA-COMP:9863"/>
        <dbReference type="Rhea" id="RHEA-COMP:11604"/>
        <dbReference type="ChEBI" id="CHEBI:15378"/>
        <dbReference type="ChEBI" id="CHEBI:29999"/>
        <dbReference type="ChEBI" id="CHEBI:30616"/>
        <dbReference type="ChEBI" id="CHEBI:83421"/>
        <dbReference type="ChEBI" id="CHEBI:456216"/>
    </reaction>
</comment>
<evidence type="ECO:0000256" key="17">
    <source>
        <dbReference type="ARBA" id="ARBA00047951"/>
    </source>
</evidence>
<feature type="transmembrane region" description="Helical" evidence="20">
    <location>
        <begin position="339"/>
        <end position="360"/>
    </location>
</feature>
<feature type="signal peptide" evidence="21">
    <location>
        <begin position="1"/>
        <end position="19"/>
    </location>
</feature>
<dbReference type="SUPFAM" id="SSF56112">
    <property type="entry name" value="Protein kinase-like (PK-like)"/>
    <property type="match status" value="2"/>
</dbReference>
<name>A0A817AE44_BRANA</name>
<evidence type="ECO:0000259" key="22">
    <source>
        <dbReference type="PROSITE" id="PS50011"/>
    </source>
</evidence>
<evidence type="ECO:0000256" key="13">
    <source>
        <dbReference type="ARBA" id="ARBA00023136"/>
    </source>
</evidence>
<dbReference type="Proteomes" id="UP001295469">
    <property type="component" value="Chromosome A08"/>
</dbReference>
<evidence type="ECO:0000313" key="24">
    <source>
        <dbReference type="EMBL" id="CAF2256391.1"/>
    </source>
</evidence>